<evidence type="ECO:0000256" key="1">
    <source>
        <dbReference type="ARBA" id="ARBA00004123"/>
    </source>
</evidence>
<comment type="subcellular location">
    <subcellularLocation>
        <location evidence="1">Nucleus</location>
    </subcellularLocation>
</comment>
<dbReference type="PROSITE" id="PS50811">
    <property type="entry name" value="WRKY"/>
    <property type="match status" value="1"/>
</dbReference>
<proteinExistence type="predicted"/>
<dbReference type="EMBL" id="OY731405">
    <property type="protein sequence ID" value="CAJ1970555.1"/>
    <property type="molecule type" value="Genomic_DNA"/>
</dbReference>
<dbReference type="GO" id="GO:0043565">
    <property type="term" value="F:sequence-specific DNA binding"/>
    <property type="evidence" value="ECO:0007669"/>
    <property type="project" value="InterPro"/>
</dbReference>
<dbReference type="InterPro" id="IPR003657">
    <property type="entry name" value="WRKY_dom"/>
</dbReference>
<evidence type="ECO:0000256" key="4">
    <source>
        <dbReference type="ARBA" id="ARBA00023163"/>
    </source>
</evidence>
<keyword evidence="9" id="KW-1185">Reference proteome</keyword>
<evidence type="ECO:0000256" key="6">
    <source>
        <dbReference type="SAM" id="MobiDB-lite"/>
    </source>
</evidence>
<dbReference type="AlphaFoldDB" id="A0AA86VZW7"/>
<evidence type="ECO:0000313" key="9">
    <source>
        <dbReference type="Proteomes" id="UP001189624"/>
    </source>
</evidence>
<keyword evidence="3" id="KW-0238">DNA-binding</keyword>
<dbReference type="GO" id="GO:0005634">
    <property type="term" value="C:nucleus"/>
    <property type="evidence" value="ECO:0007669"/>
    <property type="project" value="UniProtKB-SubCell"/>
</dbReference>
<evidence type="ECO:0000313" key="8">
    <source>
        <dbReference type="EMBL" id="CAJ1970555.1"/>
    </source>
</evidence>
<name>A0AA86VZW7_9FABA</name>
<feature type="domain" description="WRKY" evidence="7">
    <location>
        <begin position="161"/>
        <end position="229"/>
    </location>
</feature>
<sequence length="457" mass="51087">MNYNMLCSESGSLSARKKREIIKKIVKGQKAATQLKILLQNPFGTAPSPSSHQLMTNVLTSFTQALSIIQSSSSQPGSANGVARRDLLTSGAYGSPLTGSSHDPMSGHCREKRSQNGRRELGYREGGFDELGCVRKYGRSVSLVYISEKRFSRKGAVTWTILSSTTDDDHAWRKYGQKGILNSEFPRSYFRCSYKYDQRCQAVKQVQVDEDNPRMYRTKYIGIHTCNPTPNTATHPTTWESYFLNSDHDSDPRGPLITSPTLFIKQDFSKETHTSSDLTDHKLLDPIMLSDLKDFELSNPTVVPLGKEFGNSTADNVYSCTDSQNLDMDFGGVAPDDFGTHFHFDKGVTTGAVTSMIKTKQVQLDKENPNMYETTFVGHHTCNATTMSTHSEIDYSSTAWESYLLKFGLPNVQDHHISSPNLTIKEELPKEDTPSDVTSHNLDPNIWIDYGARRDGI</sequence>
<feature type="region of interest" description="Disordered" evidence="6">
    <location>
        <begin position="93"/>
        <end position="121"/>
    </location>
</feature>
<reference evidence="8" key="1">
    <citation type="submission" date="2023-10" db="EMBL/GenBank/DDBJ databases">
        <authorList>
            <person name="Domelevo Entfellner J.-B."/>
        </authorList>
    </citation>
    <scope>NUCLEOTIDE SEQUENCE</scope>
</reference>
<evidence type="ECO:0000256" key="2">
    <source>
        <dbReference type="ARBA" id="ARBA00023015"/>
    </source>
</evidence>
<dbReference type="InterPro" id="IPR036576">
    <property type="entry name" value="WRKY_dom_sf"/>
</dbReference>
<feature type="compositionally biased region" description="Basic and acidic residues" evidence="6">
    <location>
        <begin position="108"/>
        <end position="121"/>
    </location>
</feature>
<dbReference type="GO" id="GO:0003700">
    <property type="term" value="F:DNA-binding transcription factor activity"/>
    <property type="evidence" value="ECO:0007669"/>
    <property type="project" value="InterPro"/>
</dbReference>
<dbReference type="SMART" id="SM00774">
    <property type="entry name" value="WRKY"/>
    <property type="match status" value="1"/>
</dbReference>
<dbReference type="Proteomes" id="UP001189624">
    <property type="component" value="Chromosome 8"/>
</dbReference>
<dbReference type="InterPro" id="IPR044810">
    <property type="entry name" value="WRKY_plant"/>
</dbReference>
<evidence type="ECO:0000256" key="3">
    <source>
        <dbReference type="ARBA" id="ARBA00023125"/>
    </source>
</evidence>
<evidence type="ECO:0000256" key="5">
    <source>
        <dbReference type="ARBA" id="ARBA00023242"/>
    </source>
</evidence>
<evidence type="ECO:0000259" key="7">
    <source>
        <dbReference type="PROSITE" id="PS50811"/>
    </source>
</evidence>
<keyword evidence="2" id="KW-0805">Transcription regulation</keyword>
<accession>A0AA86VZW7</accession>
<keyword evidence="4" id="KW-0804">Transcription</keyword>
<dbReference type="Pfam" id="PF03106">
    <property type="entry name" value="WRKY"/>
    <property type="match status" value="1"/>
</dbReference>
<organism evidence="8 9">
    <name type="scientific">Sphenostylis stenocarpa</name>
    <dbReference type="NCBI Taxonomy" id="92480"/>
    <lineage>
        <taxon>Eukaryota</taxon>
        <taxon>Viridiplantae</taxon>
        <taxon>Streptophyta</taxon>
        <taxon>Embryophyta</taxon>
        <taxon>Tracheophyta</taxon>
        <taxon>Spermatophyta</taxon>
        <taxon>Magnoliopsida</taxon>
        <taxon>eudicotyledons</taxon>
        <taxon>Gunneridae</taxon>
        <taxon>Pentapetalae</taxon>
        <taxon>rosids</taxon>
        <taxon>fabids</taxon>
        <taxon>Fabales</taxon>
        <taxon>Fabaceae</taxon>
        <taxon>Papilionoideae</taxon>
        <taxon>50 kb inversion clade</taxon>
        <taxon>NPAAA clade</taxon>
        <taxon>indigoferoid/millettioid clade</taxon>
        <taxon>Phaseoleae</taxon>
        <taxon>Sphenostylis</taxon>
    </lineage>
</organism>
<gene>
    <name evidence="8" type="ORF">AYBTSS11_LOCUS22539</name>
</gene>
<keyword evidence="5" id="KW-0539">Nucleus</keyword>
<protein>
    <recommendedName>
        <fullName evidence="7">WRKY domain-containing protein</fullName>
    </recommendedName>
</protein>
<dbReference type="Gramene" id="rna-AYBTSS11_LOCUS22539">
    <property type="protein sequence ID" value="CAJ1970555.1"/>
    <property type="gene ID" value="gene-AYBTSS11_LOCUS22539"/>
</dbReference>
<dbReference type="PANTHER" id="PTHR31282">
    <property type="entry name" value="WRKY TRANSCRIPTION FACTOR 21-RELATED"/>
    <property type="match status" value="1"/>
</dbReference>
<dbReference type="Gene3D" id="2.20.25.80">
    <property type="entry name" value="WRKY domain"/>
    <property type="match status" value="1"/>
</dbReference>
<dbReference type="SUPFAM" id="SSF118290">
    <property type="entry name" value="WRKY DNA-binding domain"/>
    <property type="match status" value="1"/>
</dbReference>